<dbReference type="EMBL" id="VFPS01000001">
    <property type="protein sequence ID" value="TQN00973.1"/>
    <property type="molecule type" value="Genomic_DNA"/>
</dbReference>
<sequence>MPLRQETQQAYIQGQINELKRVVDQAEGDDAMTVKRALRTFGGGEARRVMVGG</sequence>
<evidence type="ECO:0000313" key="1">
    <source>
        <dbReference type="EMBL" id="TQN00973.1"/>
    </source>
</evidence>
<proteinExistence type="predicted"/>
<reference evidence="1 2" key="1">
    <citation type="submission" date="2019-06" db="EMBL/GenBank/DDBJ databases">
        <title>Sequencing the genomes of 1000 actinobacteria strains.</title>
        <authorList>
            <person name="Klenk H.-P."/>
        </authorList>
    </citation>
    <scope>NUCLEOTIDE SEQUENCE [LARGE SCALE GENOMIC DNA]</scope>
    <source>
        <strain evidence="1 2">DSM 20427</strain>
    </source>
</reference>
<dbReference type="Proteomes" id="UP000319804">
    <property type="component" value="Unassembled WGS sequence"/>
</dbReference>
<name>A0A543L0W8_9MICO</name>
<accession>A0A543L0W8</accession>
<comment type="caution">
    <text evidence="1">The sequence shown here is derived from an EMBL/GenBank/DDBJ whole genome shotgun (WGS) entry which is preliminary data.</text>
</comment>
<protein>
    <submittedName>
        <fullName evidence="1">Uncharacterized protein</fullName>
    </submittedName>
</protein>
<gene>
    <name evidence="1" type="ORF">FHX68_1106</name>
</gene>
<keyword evidence="2" id="KW-1185">Reference proteome</keyword>
<dbReference type="AlphaFoldDB" id="A0A543L0W8"/>
<dbReference type="RefSeq" id="WP_170219046.1">
    <property type="nucleotide sequence ID" value="NZ_BMOA01000106.1"/>
</dbReference>
<organism evidence="1 2">
    <name type="scientific">Microbacterium lacticum</name>
    <dbReference type="NCBI Taxonomy" id="33885"/>
    <lineage>
        <taxon>Bacteria</taxon>
        <taxon>Bacillati</taxon>
        <taxon>Actinomycetota</taxon>
        <taxon>Actinomycetes</taxon>
        <taxon>Micrococcales</taxon>
        <taxon>Microbacteriaceae</taxon>
        <taxon>Microbacterium</taxon>
    </lineage>
</organism>
<evidence type="ECO:0000313" key="2">
    <source>
        <dbReference type="Proteomes" id="UP000319804"/>
    </source>
</evidence>